<dbReference type="EC" id="3.2.1.51" evidence="3"/>
<accession>A0ABU1AUU2</accession>
<reference evidence="9 10" key="1">
    <citation type="submission" date="2023-04" db="EMBL/GenBank/DDBJ databases">
        <title>A novel bacteria isolated from coastal sediment.</title>
        <authorList>
            <person name="Liu X.-J."/>
            <person name="Du Z.-J."/>
        </authorList>
    </citation>
    <scope>NUCLEOTIDE SEQUENCE [LARGE SCALE GENOMIC DNA]</scope>
    <source>
        <strain evidence="9 10">SDUM461003</strain>
    </source>
</reference>
<evidence type="ECO:0000256" key="3">
    <source>
        <dbReference type="ARBA" id="ARBA00012662"/>
    </source>
</evidence>
<comment type="similarity">
    <text evidence="2">Belongs to the glycosyl hydrolase 29 family.</text>
</comment>
<dbReference type="PANTHER" id="PTHR10030">
    <property type="entry name" value="ALPHA-L-FUCOSIDASE"/>
    <property type="match status" value="1"/>
</dbReference>
<dbReference type="SUPFAM" id="SSF49785">
    <property type="entry name" value="Galactose-binding domain-like"/>
    <property type="match status" value="1"/>
</dbReference>
<dbReference type="PANTHER" id="PTHR10030:SF37">
    <property type="entry name" value="ALPHA-L-FUCOSIDASE-RELATED"/>
    <property type="match status" value="1"/>
</dbReference>
<evidence type="ECO:0000256" key="2">
    <source>
        <dbReference type="ARBA" id="ARBA00007951"/>
    </source>
</evidence>
<dbReference type="EMBL" id="JARXHW010000021">
    <property type="protein sequence ID" value="MDQ8207934.1"/>
    <property type="molecule type" value="Genomic_DNA"/>
</dbReference>
<feature type="chain" id="PRO_5046273896" description="alpha-L-fucosidase" evidence="7">
    <location>
        <begin position="26"/>
        <end position="797"/>
    </location>
</feature>
<dbReference type="SUPFAM" id="SSF51445">
    <property type="entry name" value="(Trans)glycosidases"/>
    <property type="match status" value="1"/>
</dbReference>
<feature type="domain" description="Glycoside hydrolase family 29 N-terminal" evidence="8">
    <location>
        <begin position="38"/>
        <end position="375"/>
    </location>
</feature>
<comment type="caution">
    <text evidence="9">The sequence shown here is derived from an EMBL/GenBank/DDBJ whole genome shotgun (WGS) entry which is preliminary data.</text>
</comment>
<keyword evidence="10" id="KW-1185">Reference proteome</keyword>
<dbReference type="Proteomes" id="UP001225316">
    <property type="component" value="Unassembled WGS sequence"/>
</dbReference>
<keyword evidence="5" id="KW-0378">Hydrolase</keyword>
<dbReference type="Gene3D" id="2.60.40.1180">
    <property type="entry name" value="Golgi alpha-mannosidase II"/>
    <property type="match status" value="1"/>
</dbReference>
<dbReference type="PRINTS" id="PR00741">
    <property type="entry name" value="GLHYDRLASE29"/>
</dbReference>
<dbReference type="InterPro" id="IPR000933">
    <property type="entry name" value="Glyco_hydro_29"/>
</dbReference>
<keyword evidence="4 7" id="KW-0732">Signal</keyword>
<keyword evidence="6" id="KW-0326">Glycosidase</keyword>
<feature type="signal peptide" evidence="7">
    <location>
        <begin position="1"/>
        <end position="25"/>
    </location>
</feature>
<evidence type="ECO:0000256" key="5">
    <source>
        <dbReference type="ARBA" id="ARBA00022801"/>
    </source>
</evidence>
<evidence type="ECO:0000313" key="9">
    <source>
        <dbReference type="EMBL" id="MDQ8207934.1"/>
    </source>
</evidence>
<sequence length="797" mass="89508">MSILSNTTRSAICLAGAILCSSPLATPLAAQSVETPNMDWWQESMEHLDERMGWWEEARLALFIHWGAYSVLGGEYEGEKSIDRYAEHIARELKIPKSEYIEFAASRFQPDDFNAEEWVLRAKKAGMKYVVITAKHHDGFAIYPSKYSDFDIEDTAGWERDPLRELTDACAKHGLKFGVYYSHAQDWYEPGNFRFTWEHPFHPTDEERDWYNKKGEEGDAHRERVKEYINQKCIPQLRELLVDYNAEMIWFDTPGWLPAGYLAHILKAVREIKPETVVSYRIGRGYGDYGGGPDNPTAFPPRDERYWEAIQSTLHSWGYHKNDEHHRRSPEHLIRMTANVVARGGNMMINVGPKPDGTWVEKDIETFDAIAEWIEGQEASIHGAGKSPLPFQNWGVISAEGDNLYLHVLDWPKDGKLRVGGLLTDVQSATLMKGNQPLKVTRTSDTIVTVEVPSQPPHPVDSVIQLTCVTKPKSDGVRLIEPEEENRLHVYDGASIFGDLKAGVGRGEDAYLRNWVSAEDAVSWRVRAAETGSYEIYLVYGNRKGPGRPFDNKYEVTVGTAKFIQETTRFGNSDPKYATEESLRMGFESPNTTFPASDKVGVVTLTPGVYDLKIASADGATPKEELFRPRAIFLVPVKDTSEAVMAEPTELMLLEMKITGDFKPTEGAIELKAEAADLSGSNAVYRKQGFDEYITRWKQVSERLEWTFQVKQPGDYEVGIAYACPAGNKGSSVELRAGDQKLSFTVGDTGTWNDFASEKVGTMHFAKAGSYTMLVDPKSVPGSGVMNLHHVFLNPAE</sequence>
<gene>
    <name evidence="9" type="ORF">QEH52_10455</name>
</gene>
<dbReference type="InterPro" id="IPR017853">
    <property type="entry name" value="GH"/>
</dbReference>
<dbReference type="SMART" id="SM00812">
    <property type="entry name" value="Alpha_L_fucos"/>
    <property type="match status" value="1"/>
</dbReference>
<organism evidence="9 10">
    <name type="scientific">Thalassobacterium maritimum</name>
    <dbReference type="NCBI Taxonomy" id="3041265"/>
    <lineage>
        <taxon>Bacteria</taxon>
        <taxon>Pseudomonadati</taxon>
        <taxon>Verrucomicrobiota</taxon>
        <taxon>Opitutia</taxon>
        <taxon>Puniceicoccales</taxon>
        <taxon>Coraliomargaritaceae</taxon>
        <taxon>Thalassobacterium</taxon>
    </lineage>
</organism>
<dbReference type="InterPro" id="IPR013780">
    <property type="entry name" value="Glyco_hydro_b"/>
</dbReference>
<evidence type="ECO:0000256" key="6">
    <source>
        <dbReference type="ARBA" id="ARBA00023295"/>
    </source>
</evidence>
<protein>
    <recommendedName>
        <fullName evidence="3">alpha-L-fucosidase</fullName>
        <ecNumber evidence="3">3.2.1.51</ecNumber>
    </recommendedName>
</protein>
<dbReference type="Gene3D" id="2.60.120.260">
    <property type="entry name" value="Galactose-binding domain-like"/>
    <property type="match status" value="2"/>
</dbReference>
<evidence type="ECO:0000256" key="4">
    <source>
        <dbReference type="ARBA" id="ARBA00022729"/>
    </source>
</evidence>
<dbReference type="Gene3D" id="3.20.20.80">
    <property type="entry name" value="Glycosidases"/>
    <property type="match status" value="1"/>
</dbReference>
<dbReference type="CDD" id="cd02795">
    <property type="entry name" value="CBM6-CBM35-CBM36_like"/>
    <property type="match status" value="1"/>
</dbReference>
<dbReference type="InterPro" id="IPR008979">
    <property type="entry name" value="Galactose-bd-like_sf"/>
</dbReference>
<dbReference type="Pfam" id="PF01120">
    <property type="entry name" value="Alpha_L_fucos"/>
    <property type="match status" value="1"/>
</dbReference>
<dbReference type="InterPro" id="IPR057739">
    <property type="entry name" value="Glyco_hydro_29_N"/>
</dbReference>
<evidence type="ECO:0000313" key="10">
    <source>
        <dbReference type="Proteomes" id="UP001225316"/>
    </source>
</evidence>
<comment type="function">
    <text evidence="1">Alpha-L-fucosidase is responsible for hydrolyzing the alpha-1,6-linked fucose joined to the reducing-end N-acetylglucosamine of the carbohydrate moieties of glycoproteins.</text>
</comment>
<dbReference type="InterPro" id="IPR016286">
    <property type="entry name" value="FUC_metazoa-typ"/>
</dbReference>
<evidence type="ECO:0000256" key="7">
    <source>
        <dbReference type="SAM" id="SignalP"/>
    </source>
</evidence>
<dbReference type="RefSeq" id="WP_308950294.1">
    <property type="nucleotide sequence ID" value="NZ_JARXHW010000021.1"/>
</dbReference>
<proteinExistence type="inferred from homology"/>
<evidence type="ECO:0000256" key="1">
    <source>
        <dbReference type="ARBA" id="ARBA00004071"/>
    </source>
</evidence>
<evidence type="ECO:0000259" key="8">
    <source>
        <dbReference type="Pfam" id="PF01120"/>
    </source>
</evidence>
<name>A0ABU1AUU2_9BACT</name>